<dbReference type="STRING" id="67386.AQI95_40820"/>
<dbReference type="InterPro" id="IPR045851">
    <property type="entry name" value="AMP-bd_C_sf"/>
</dbReference>
<accession>A0A101NTP2</accession>
<dbReference type="SUPFAM" id="SSF56801">
    <property type="entry name" value="Acetyl-CoA synthetase-like"/>
    <property type="match status" value="1"/>
</dbReference>
<feature type="domain" description="AMP-dependent synthetase/ligase" evidence="1">
    <location>
        <begin position="14"/>
        <end position="353"/>
    </location>
</feature>
<dbReference type="EMBL" id="LMWN01000068">
    <property type="protein sequence ID" value="KUM99130.1"/>
    <property type="molecule type" value="Genomic_DNA"/>
</dbReference>
<comment type="caution">
    <text evidence="3">The sequence shown here is derived from an EMBL/GenBank/DDBJ whole genome shotgun (WGS) entry which is preliminary data.</text>
</comment>
<protein>
    <recommendedName>
        <fullName evidence="5">Acyl-CoA synthetase</fullName>
    </recommendedName>
</protein>
<organism evidence="3 4">
    <name type="scientific">Streptomyces yokosukanensis</name>
    <dbReference type="NCBI Taxonomy" id="67386"/>
    <lineage>
        <taxon>Bacteria</taxon>
        <taxon>Bacillati</taxon>
        <taxon>Actinomycetota</taxon>
        <taxon>Actinomycetes</taxon>
        <taxon>Kitasatosporales</taxon>
        <taxon>Streptomycetaceae</taxon>
        <taxon>Streptomyces</taxon>
    </lineage>
</organism>
<dbReference type="PANTHER" id="PTHR45527">
    <property type="entry name" value="NONRIBOSOMAL PEPTIDE SYNTHETASE"/>
    <property type="match status" value="1"/>
</dbReference>
<dbReference type="PANTHER" id="PTHR45527:SF1">
    <property type="entry name" value="FATTY ACID SYNTHASE"/>
    <property type="match status" value="1"/>
</dbReference>
<dbReference type="Pfam" id="PF00501">
    <property type="entry name" value="AMP-binding"/>
    <property type="match status" value="1"/>
</dbReference>
<dbReference type="GO" id="GO:0005737">
    <property type="term" value="C:cytoplasm"/>
    <property type="evidence" value="ECO:0007669"/>
    <property type="project" value="TreeGrafter"/>
</dbReference>
<evidence type="ECO:0000259" key="1">
    <source>
        <dbReference type="Pfam" id="PF00501"/>
    </source>
</evidence>
<dbReference type="GO" id="GO:0044550">
    <property type="term" value="P:secondary metabolite biosynthetic process"/>
    <property type="evidence" value="ECO:0007669"/>
    <property type="project" value="TreeGrafter"/>
</dbReference>
<proteinExistence type="predicted"/>
<dbReference type="GO" id="GO:0043041">
    <property type="term" value="P:amino acid activation for nonribosomal peptide biosynthetic process"/>
    <property type="evidence" value="ECO:0007669"/>
    <property type="project" value="TreeGrafter"/>
</dbReference>
<sequence length="497" mass="53110">MPENAPDVLDLFLRTAERHPDSVAVIDGTGPSTYGDLRARVHRVAAALGPRPGTVGVLTDRSADTVAALLGVLAAGGTYCPIDPRFSADRKKILTETAGCRTVLAVRPDPERFGPPVLGPELPDVRGASEPEGHLVPPQPDHPAYVLFTSGSTGKPKPVVTPRAAIAAAVDSLAGLLDVRPGDRVLQFASLNWDTSFEEILPALTRGATLVFDDDAYAGSMPRFLRMLDRLGVSVLDLPTAFWHELIHHMVEAAGIALPESIRTVVIGGEATSRARLDNWRSLPGTDRIRLVNTYGCTETTLVTHVADLHGPGARPRGDGSAPIGRALPHVQELIGEEGELLIGGPALALGYLDLPEATAERFPVLACGRFFRTGDRVRRTADGELHHEGRLDDQIKVRGIRVDPAEVEAQLCAHAAVASAAATGVPAGDHTIVVAYVTPSRQADSADLVAELHVHLRRHSPSHLRPNRITVVPELVHTASGKVDRRRTHHRYATGA</sequence>
<gene>
    <name evidence="3" type="ORF">AQI95_40820</name>
</gene>
<reference evidence="3 4" key="1">
    <citation type="submission" date="2015-10" db="EMBL/GenBank/DDBJ databases">
        <title>Draft genome sequence of Streptomyces yokosukanensis DSM 40224, type strain for the species Streptomyces yokosukanensis.</title>
        <authorList>
            <person name="Ruckert C."/>
            <person name="Winkler A."/>
            <person name="Kalinowski J."/>
            <person name="Kampfer P."/>
            <person name="Glaeser S."/>
        </authorList>
    </citation>
    <scope>NUCLEOTIDE SEQUENCE [LARGE SCALE GENOMIC DNA]</scope>
    <source>
        <strain evidence="3 4">DSM 40224</strain>
    </source>
</reference>
<dbReference type="Proteomes" id="UP000053127">
    <property type="component" value="Unassembled WGS sequence"/>
</dbReference>
<evidence type="ECO:0008006" key="5">
    <source>
        <dbReference type="Google" id="ProtNLM"/>
    </source>
</evidence>
<dbReference type="PROSITE" id="PS00455">
    <property type="entry name" value="AMP_BINDING"/>
    <property type="match status" value="1"/>
</dbReference>
<dbReference type="CDD" id="cd05930">
    <property type="entry name" value="A_NRPS"/>
    <property type="match status" value="1"/>
</dbReference>
<dbReference type="InterPro" id="IPR042099">
    <property type="entry name" value="ANL_N_sf"/>
</dbReference>
<dbReference type="InterPro" id="IPR025110">
    <property type="entry name" value="AMP-bd_C"/>
</dbReference>
<feature type="domain" description="AMP-binding enzyme C-terminal" evidence="2">
    <location>
        <begin position="407"/>
        <end position="483"/>
    </location>
</feature>
<dbReference type="Gene3D" id="3.40.50.12780">
    <property type="entry name" value="N-terminal domain of ligase-like"/>
    <property type="match status" value="1"/>
</dbReference>
<dbReference type="Pfam" id="PF13193">
    <property type="entry name" value="AMP-binding_C"/>
    <property type="match status" value="1"/>
</dbReference>
<dbReference type="InterPro" id="IPR000873">
    <property type="entry name" value="AMP-dep_synth/lig_dom"/>
</dbReference>
<dbReference type="OrthoDB" id="2472181at2"/>
<dbReference type="AlphaFoldDB" id="A0A101NTP2"/>
<keyword evidence="4" id="KW-1185">Reference proteome</keyword>
<evidence type="ECO:0000313" key="4">
    <source>
        <dbReference type="Proteomes" id="UP000053127"/>
    </source>
</evidence>
<dbReference type="InterPro" id="IPR020845">
    <property type="entry name" value="AMP-binding_CS"/>
</dbReference>
<dbReference type="RefSeq" id="WP_067136082.1">
    <property type="nucleotide sequence ID" value="NZ_KQ948233.1"/>
</dbReference>
<dbReference type="GO" id="GO:0031177">
    <property type="term" value="F:phosphopantetheine binding"/>
    <property type="evidence" value="ECO:0007669"/>
    <property type="project" value="TreeGrafter"/>
</dbReference>
<evidence type="ECO:0000259" key="2">
    <source>
        <dbReference type="Pfam" id="PF13193"/>
    </source>
</evidence>
<dbReference type="Gene3D" id="3.30.300.30">
    <property type="match status" value="1"/>
</dbReference>
<evidence type="ECO:0000313" key="3">
    <source>
        <dbReference type="EMBL" id="KUM99130.1"/>
    </source>
</evidence>
<name>A0A101NTP2_9ACTN</name>